<dbReference type="EMBL" id="QGGO01000032">
    <property type="protein sequence ID" value="PWK18058.1"/>
    <property type="molecule type" value="Genomic_DNA"/>
</dbReference>
<gene>
    <name evidence="2" type="ORF">LV89_04209</name>
</gene>
<dbReference type="AlphaFoldDB" id="A0A316DKH2"/>
<accession>A0A316DKH2</accession>
<evidence type="ECO:0000259" key="1">
    <source>
        <dbReference type="SMART" id="SM01235"/>
    </source>
</evidence>
<organism evidence="2 3">
    <name type="scientific">Arcicella aurantiaca</name>
    <dbReference type="NCBI Taxonomy" id="591202"/>
    <lineage>
        <taxon>Bacteria</taxon>
        <taxon>Pseudomonadati</taxon>
        <taxon>Bacteroidota</taxon>
        <taxon>Cytophagia</taxon>
        <taxon>Cytophagales</taxon>
        <taxon>Flectobacillaceae</taxon>
        <taxon>Arcicella</taxon>
    </lineage>
</organism>
<evidence type="ECO:0000313" key="3">
    <source>
        <dbReference type="Proteomes" id="UP000245489"/>
    </source>
</evidence>
<feature type="domain" description="Haem-binding" evidence="1">
    <location>
        <begin position="55"/>
        <end position="191"/>
    </location>
</feature>
<dbReference type="Proteomes" id="UP000245489">
    <property type="component" value="Unassembled WGS sequence"/>
</dbReference>
<evidence type="ECO:0000313" key="2">
    <source>
        <dbReference type="EMBL" id="PWK18058.1"/>
    </source>
</evidence>
<protein>
    <submittedName>
        <fullName evidence="2">Heme-binding protein</fullName>
    </submittedName>
</protein>
<name>A0A316DKH2_9BACT</name>
<dbReference type="InterPro" id="IPR025992">
    <property type="entry name" value="Haem-bd"/>
</dbReference>
<comment type="caution">
    <text evidence="2">The sequence shown here is derived from an EMBL/GenBank/DDBJ whole genome shotgun (WGS) entry which is preliminary data.</text>
</comment>
<dbReference type="SMART" id="SM01235">
    <property type="entry name" value="Haem_bd"/>
    <property type="match status" value="1"/>
</dbReference>
<dbReference type="Pfam" id="PF14376">
    <property type="entry name" value="Haem_bd"/>
    <property type="match status" value="1"/>
</dbReference>
<sequence>MNDKGYPENFRQFSLMIVDKKSCIYAIRFSQIALDSLIINLNPYKMKKKILLGLAVILVLIQFIHPEKNESDDQTHNISTKYNVPNDVQHLLTVACNDCHSNKTVYPWYNNIQPVAWMLNHHVTDGKRHLNFSTFTKLPIAIQNHKLEEIVETVEEKEMPDRSYTLLGLHKEANLTPAQRELIINWAKTQMVTLKAKYPADSLKMKKRTAKSQ</sequence>
<proteinExistence type="predicted"/>
<keyword evidence="3" id="KW-1185">Reference proteome</keyword>
<reference evidence="2 3" key="1">
    <citation type="submission" date="2018-05" db="EMBL/GenBank/DDBJ databases">
        <title>Genomic Encyclopedia of Archaeal and Bacterial Type Strains, Phase II (KMG-II): from individual species to whole genera.</title>
        <authorList>
            <person name="Goeker M."/>
        </authorList>
    </citation>
    <scope>NUCLEOTIDE SEQUENCE [LARGE SCALE GENOMIC DNA]</scope>
    <source>
        <strain evidence="2 3">DSM 22214</strain>
    </source>
</reference>